<accession>A0A5C6UQH6</accession>
<keyword evidence="3" id="KW-1185">Reference proteome</keyword>
<dbReference type="Proteomes" id="UP000321168">
    <property type="component" value="Unassembled WGS sequence"/>
</dbReference>
<evidence type="ECO:0008006" key="4">
    <source>
        <dbReference type="Google" id="ProtNLM"/>
    </source>
</evidence>
<comment type="caution">
    <text evidence="2">The sequence shown here is derived from an EMBL/GenBank/DDBJ whole genome shotgun (WGS) entry which is preliminary data.</text>
</comment>
<organism evidence="2 3">
    <name type="scientific">Luteibaculum oceani</name>
    <dbReference type="NCBI Taxonomy" id="1294296"/>
    <lineage>
        <taxon>Bacteria</taxon>
        <taxon>Pseudomonadati</taxon>
        <taxon>Bacteroidota</taxon>
        <taxon>Flavobacteriia</taxon>
        <taxon>Flavobacteriales</taxon>
        <taxon>Luteibaculaceae</taxon>
        <taxon>Luteibaculum</taxon>
    </lineage>
</organism>
<dbReference type="AlphaFoldDB" id="A0A5C6UQH6"/>
<feature type="chain" id="PRO_5022912691" description="Cytochrome c domain-containing protein" evidence="1">
    <location>
        <begin position="19"/>
        <end position="164"/>
    </location>
</feature>
<evidence type="ECO:0000256" key="1">
    <source>
        <dbReference type="SAM" id="SignalP"/>
    </source>
</evidence>
<reference evidence="2 3" key="1">
    <citation type="submission" date="2019-08" db="EMBL/GenBank/DDBJ databases">
        <title>Genome of Luteibaculum oceani JCM 18817.</title>
        <authorList>
            <person name="Bowman J.P."/>
        </authorList>
    </citation>
    <scope>NUCLEOTIDE SEQUENCE [LARGE SCALE GENOMIC DNA]</scope>
    <source>
        <strain evidence="2 3">JCM 18817</strain>
    </source>
</reference>
<dbReference type="OrthoDB" id="6402114at2"/>
<keyword evidence="1" id="KW-0732">Signal</keyword>
<protein>
    <recommendedName>
        <fullName evidence="4">Cytochrome c domain-containing protein</fullName>
    </recommendedName>
</protein>
<name>A0A5C6UQH6_9FLAO</name>
<dbReference type="EMBL" id="VORB01000013">
    <property type="protein sequence ID" value="TXC75592.1"/>
    <property type="molecule type" value="Genomic_DNA"/>
</dbReference>
<gene>
    <name evidence="2" type="ORF">FRX97_11795</name>
</gene>
<evidence type="ECO:0000313" key="2">
    <source>
        <dbReference type="EMBL" id="TXC75592.1"/>
    </source>
</evidence>
<evidence type="ECO:0000313" key="3">
    <source>
        <dbReference type="Proteomes" id="UP000321168"/>
    </source>
</evidence>
<dbReference type="PROSITE" id="PS51257">
    <property type="entry name" value="PROKAR_LIPOPROTEIN"/>
    <property type="match status" value="1"/>
</dbReference>
<dbReference type="RefSeq" id="WP_147015429.1">
    <property type="nucleotide sequence ID" value="NZ_VORB01000013.1"/>
</dbReference>
<feature type="signal peptide" evidence="1">
    <location>
        <begin position="1"/>
        <end position="18"/>
    </location>
</feature>
<proteinExistence type="predicted"/>
<sequence length="164" mass="18841">MKYFTLLLINLFFLLLIACNTQEPKQDKTIAENKESKEKEDDYELAVHMGLLQRYLEKAYFAAEGGNDALHDFYIHEMEEEMESIQKAGVMDDGINVSYNMLHYGIKSLETYESRIEAEGLANFQGHFDNLINGCNSCHMVSKKPFIQIQKPSVNAFPSQKFTP</sequence>